<keyword evidence="3" id="KW-1185">Reference proteome</keyword>
<keyword evidence="1" id="KW-0472">Membrane</keyword>
<name>A0AAV4EMS2_9GAST</name>
<evidence type="ECO:0000256" key="1">
    <source>
        <dbReference type="SAM" id="Phobius"/>
    </source>
</evidence>
<gene>
    <name evidence="2" type="ORF">ElyMa_005445100</name>
</gene>
<evidence type="ECO:0000313" key="2">
    <source>
        <dbReference type="EMBL" id="GFR62027.1"/>
    </source>
</evidence>
<dbReference type="Proteomes" id="UP000762676">
    <property type="component" value="Unassembled WGS sequence"/>
</dbReference>
<reference evidence="2 3" key="1">
    <citation type="journal article" date="2021" name="Elife">
        <title>Chloroplast acquisition without the gene transfer in kleptoplastic sea slugs, Plakobranchus ocellatus.</title>
        <authorList>
            <person name="Maeda T."/>
            <person name="Takahashi S."/>
            <person name="Yoshida T."/>
            <person name="Shimamura S."/>
            <person name="Takaki Y."/>
            <person name="Nagai Y."/>
            <person name="Toyoda A."/>
            <person name="Suzuki Y."/>
            <person name="Arimoto A."/>
            <person name="Ishii H."/>
            <person name="Satoh N."/>
            <person name="Nishiyama T."/>
            <person name="Hasebe M."/>
            <person name="Maruyama T."/>
            <person name="Minagawa J."/>
            <person name="Obokata J."/>
            <person name="Shigenobu S."/>
        </authorList>
    </citation>
    <scope>NUCLEOTIDE SEQUENCE [LARGE SCALE GENOMIC DNA]</scope>
</reference>
<accession>A0AAV4EMS2</accession>
<evidence type="ECO:0008006" key="4">
    <source>
        <dbReference type="Google" id="ProtNLM"/>
    </source>
</evidence>
<comment type="caution">
    <text evidence="2">The sequence shown here is derived from an EMBL/GenBank/DDBJ whole genome shotgun (WGS) entry which is preliminary data.</text>
</comment>
<feature type="transmembrane region" description="Helical" evidence="1">
    <location>
        <begin position="297"/>
        <end position="322"/>
    </location>
</feature>
<keyword evidence="1" id="KW-1133">Transmembrane helix</keyword>
<sequence length="348" mass="38702">MSMNLTVQYTSTPAVAVLGTGAMLTCSWLPGENEKPMDLVLHTGIENTLDNRIYYQDLEQVNHIEFGKHFDFMRMETLVRHPVTRYVTLLIKDLRMEDHNNITCCLAYRKTSESLPTEHVEKATVSLDVRLSPPEITPIPDYAPVEGLPFYVECEAYVGSTEKGSLIFEIFHAGMDWETVYPVDDRVVFQKAVSDNVAHTVRYRSALNLTLTREDNGLYVTCTVANSEYAPKHHILKACDENILCTKSEKFTILYPVSNDSIRIETAEGGDELVCHAPVPHADDALMLDTTDGNASAGLYVVATLIGSAVIIAAIFLAVVAIKQLSKDAPLTAGHVQSRFRGIFFKEL</sequence>
<keyword evidence="1" id="KW-0812">Transmembrane</keyword>
<protein>
    <recommendedName>
        <fullName evidence="4">Ig-like domain-containing protein</fullName>
    </recommendedName>
</protein>
<dbReference type="EMBL" id="BMAT01010864">
    <property type="protein sequence ID" value="GFR62027.1"/>
    <property type="molecule type" value="Genomic_DNA"/>
</dbReference>
<proteinExistence type="predicted"/>
<dbReference type="AlphaFoldDB" id="A0AAV4EMS2"/>
<organism evidence="2 3">
    <name type="scientific">Elysia marginata</name>
    <dbReference type="NCBI Taxonomy" id="1093978"/>
    <lineage>
        <taxon>Eukaryota</taxon>
        <taxon>Metazoa</taxon>
        <taxon>Spiralia</taxon>
        <taxon>Lophotrochozoa</taxon>
        <taxon>Mollusca</taxon>
        <taxon>Gastropoda</taxon>
        <taxon>Heterobranchia</taxon>
        <taxon>Euthyneura</taxon>
        <taxon>Panpulmonata</taxon>
        <taxon>Sacoglossa</taxon>
        <taxon>Placobranchoidea</taxon>
        <taxon>Plakobranchidae</taxon>
        <taxon>Elysia</taxon>
    </lineage>
</organism>
<evidence type="ECO:0000313" key="3">
    <source>
        <dbReference type="Proteomes" id="UP000762676"/>
    </source>
</evidence>